<dbReference type="Proteomes" id="UP000015347">
    <property type="component" value="Unassembled WGS sequence"/>
</dbReference>
<dbReference type="Pfam" id="PF01966">
    <property type="entry name" value="HD"/>
    <property type="match status" value="1"/>
</dbReference>
<dbReference type="InterPro" id="IPR006675">
    <property type="entry name" value="HDIG_dom"/>
</dbReference>
<dbReference type="HOGENOM" id="CLU_059923_1_0_5"/>
<dbReference type="RefSeq" id="WP_020042163.1">
    <property type="nucleotide sequence ID" value="NZ_KE557274.1"/>
</dbReference>
<dbReference type="InterPro" id="IPR050124">
    <property type="entry name" value="tRNA_CCA-adding_enzyme"/>
</dbReference>
<name>S9SEQ6_9RHOB</name>
<accession>S9SEQ6</accession>
<dbReference type="CDD" id="cd00077">
    <property type="entry name" value="HDc"/>
    <property type="match status" value="1"/>
</dbReference>
<proteinExistence type="predicted"/>
<dbReference type="InterPro" id="IPR027417">
    <property type="entry name" value="P-loop_NTPase"/>
</dbReference>
<dbReference type="PANTHER" id="PTHR47545">
    <property type="entry name" value="MULTIFUNCTIONAL CCA PROTEIN"/>
    <property type="match status" value="1"/>
</dbReference>
<reference evidence="4" key="1">
    <citation type="journal article" date="2014" name="Stand. Genomic Sci.">
        <title>Genome sequence of the exopolysaccharide-producing Salipiger mucosus type strain (DSM 16094(T)), a moderately halophilic member of the Roseobacter clade.</title>
        <authorList>
            <person name="Riedel T."/>
            <person name="Spring S."/>
            <person name="Fiebig A."/>
            <person name="Petersen J."/>
            <person name="Kyrpides N.C."/>
            <person name="Goker M."/>
            <person name="Klenk H.P."/>
        </authorList>
    </citation>
    <scope>NUCLEOTIDE SEQUENCE [LARGE SCALE GENOMIC DNA]</scope>
    <source>
        <strain evidence="4">DSM 16094</strain>
    </source>
</reference>
<dbReference type="InterPro" id="IPR006674">
    <property type="entry name" value="HD_domain"/>
</dbReference>
<dbReference type="Gene3D" id="1.10.3090.10">
    <property type="entry name" value="cca-adding enzyme, domain 2"/>
    <property type="match status" value="1"/>
</dbReference>
<dbReference type="InterPro" id="IPR003607">
    <property type="entry name" value="HD/PDEase_dom"/>
</dbReference>
<evidence type="ECO:0000259" key="2">
    <source>
        <dbReference type="Pfam" id="PF01966"/>
    </source>
</evidence>
<dbReference type="PANTHER" id="PTHR47545:SF1">
    <property type="entry name" value="MULTIFUNCTIONAL CCA PROTEIN"/>
    <property type="match status" value="1"/>
</dbReference>
<protein>
    <recommendedName>
        <fullName evidence="2">HD domain-containing protein</fullName>
    </recommendedName>
</protein>
<dbReference type="NCBIfam" id="TIGR00277">
    <property type="entry name" value="HDIG"/>
    <property type="match status" value="1"/>
</dbReference>
<dbReference type="Gene3D" id="3.40.50.300">
    <property type="entry name" value="P-loop containing nucleotide triphosphate hydrolases"/>
    <property type="match status" value="1"/>
</dbReference>
<evidence type="ECO:0000256" key="1">
    <source>
        <dbReference type="ARBA" id="ARBA00022741"/>
    </source>
</evidence>
<dbReference type="SUPFAM" id="SSF52540">
    <property type="entry name" value="P-loop containing nucleoside triphosphate hydrolases"/>
    <property type="match status" value="1"/>
</dbReference>
<evidence type="ECO:0000313" key="4">
    <source>
        <dbReference type="Proteomes" id="UP000015347"/>
    </source>
</evidence>
<dbReference type="eggNOG" id="COG4639">
    <property type="taxonomic scope" value="Bacteria"/>
</dbReference>
<evidence type="ECO:0000313" key="3">
    <source>
        <dbReference type="EMBL" id="EPX84764.1"/>
    </source>
</evidence>
<dbReference type="GO" id="GO:0000166">
    <property type="term" value="F:nucleotide binding"/>
    <property type="evidence" value="ECO:0007669"/>
    <property type="project" value="UniProtKB-KW"/>
</dbReference>
<dbReference type="AlphaFoldDB" id="S9SEQ6"/>
<dbReference type="Pfam" id="PF13671">
    <property type="entry name" value="AAA_33"/>
    <property type="match status" value="1"/>
</dbReference>
<dbReference type="SUPFAM" id="SSF109604">
    <property type="entry name" value="HD-domain/PDEase-like"/>
    <property type="match status" value="1"/>
</dbReference>
<dbReference type="OrthoDB" id="9805698at2"/>
<keyword evidence="1" id="KW-0547">Nucleotide-binding</keyword>
<feature type="domain" description="HD" evidence="2">
    <location>
        <begin position="54"/>
        <end position="151"/>
    </location>
</feature>
<gene>
    <name evidence="3" type="ORF">Salmuc_01337</name>
</gene>
<dbReference type="EMBL" id="APVH01000012">
    <property type="protein sequence ID" value="EPX84764.1"/>
    <property type="molecule type" value="Genomic_DNA"/>
</dbReference>
<sequence>MPRPSHSHLSSLVPRDPDFDIAWNEIEAVLSREFEDMRATPQDPRYHAEGDVLTHTMMVVESLVSDATWRGLPEDRREIMFWATILHDVGKPATTQHEEDGSITSRGHSRVGADIARRFLMEAGSPFWWREEVCGLIEHHQAPFWLMKRGNPEKKAISISYACNTADLCLHARHDIHGRICEDPENVLENIDIAEMQFADAECLGAPRTFRNDMSRIEYLARPDRYVDYVAHEDYRNYVILMCGLPGAGKDTWIAGNAPTWNQVCLDDLRQEMGIAPDDNQGPVVQAAKERAREHLRRREQFVWNATNVTRQKRSELLSLFRGYGAHTTIVYLEPDLETIRSQNRGRPDQVPDKAFGRMLSKLEPPRVDEAHSVAWVVDGGLHFRGALGVTPCLDEKSELMERLAGP</sequence>
<dbReference type="STRING" id="1123237.Salmuc_01337"/>
<comment type="caution">
    <text evidence="3">The sequence shown here is derived from an EMBL/GenBank/DDBJ whole genome shotgun (WGS) entry which is preliminary data.</text>
</comment>
<keyword evidence="4" id="KW-1185">Reference proteome</keyword>
<organism evidence="3 4">
    <name type="scientific">Salipiger mucosus DSM 16094</name>
    <dbReference type="NCBI Taxonomy" id="1123237"/>
    <lineage>
        <taxon>Bacteria</taxon>
        <taxon>Pseudomonadati</taxon>
        <taxon>Pseudomonadota</taxon>
        <taxon>Alphaproteobacteria</taxon>
        <taxon>Rhodobacterales</taxon>
        <taxon>Roseobacteraceae</taxon>
        <taxon>Salipiger</taxon>
    </lineage>
</organism>